<dbReference type="SUPFAM" id="SSF51126">
    <property type="entry name" value="Pectin lyase-like"/>
    <property type="match status" value="2"/>
</dbReference>
<evidence type="ECO:0000313" key="1">
    <source>
        <dbReference type="EMBL" id="TCO41678.1"/>
    </source>
</evidence>
<name>A0A4R2IDN5_9GAMM</name>
<sequence>MPRGRQKLNAPRMAATGGDRLPDRNTYTASFWGMTTAMDGHDGVPTMRFFFLLSGLAFAAAGSLHAAEISVGAGPSCTTHTIADALALAAATPDVDTIRLADDQAYTGQTIFIGTSVNLVGGHAACGATAPVGTTALVGTGQWATLAIGGTAEGIHVRLEHLDISGGGLSGEIGDWGGLNIAGHAFVALADVAIHDNHNRFGGGVELRGNAIVEFERNIDVHHNYATAGGGIFADGATLRVRPHNVAVHDNDALNGGGIALFNGANVSVGSTLDDPATPVDGFLIANNTAENYGGGAMVSGSGTSLLADDTVVRDNAAAEGGGVFAGNGGYAQFARFREGPFRHCPRELECLRLSGNTAERGGAMSVRDGGAAHVDETIVRGNASASGSAFWLYGDASQLRIYSSLVVGNGCIQGASGCPTIYTSGGSLRFEHTTFADNASANTLIWGDGAQGAIVTDIKGYSSLVSGHAKIFDFLAAFPTVAYDCVLKDSGNEEVAATRSAVMPFAFQDAARGDYHLPADSVAIDWCDGAPVSSQSPDMDDTPRGLDADQQDLFGTYDLGAFEADRIFATGYEMRR</sequence>
<comment type="caution">
    <text evidence="1">The sequence shown here is derived from an EMBL/GenBank/DDBJ whole genome shotgun (WGS) entry which is preliminary data.</text>
</comment>
<organism evidence="1 2">
    <name type="scientific">Dokdonella fugitiva</name>
    <dbReference type="NCBI Taxonomy" id="328517"/>
    <lineage>
        <taxon>Bacteria</taxon>
        <taxon>Pseudomonadati</taxon>
        <taxon>Pseudomonadota</taxon>
        <taxon>Gammaproteobacteria</taxon>
        <taxon>Lysobacterales</taxon>
        <taxon>Rhodanobacteraceae</taxon>
        <taxon>Dokdonella</taxon>
    </lineage>
</organism>
<dbReference type="Proteomes" id="UP000294862">
    <property type="component" value="Unassembled WGS sequence"/>
</dbReference>
<gene>
    <name evidence="1" type="ORF">EV148_10228</name>
</gene>
<dbReference type="InterPro" id="IPR011050">
    <property type="entry name" value="Pectin_lyase_fold/virulence"/>
</dbReference>
<protein>
    <submittedName>
        <fullName evidence="1">Uncharacterized protein</fullName>
    </submittedName>
</protein>
<evidence type="ECO:0000313" key="2">
    <source>
        <dbReference type="Proteomes" id="UP000294862"/>
    </source>
</evidence>
<dbReference type="EMBL" id="SLWQ01000002">
    <property type="protein sequence ID" value="TCO41678.1"/>
    <property type="molecule type" value="Genomic_DNA"/>
</dbReference>
<proteinExistence type="predicted"/>
<keyword evidence="2" id="KW-1185">Reference proteome</keyword>
<dbReference type="AlphaFoldDB" id="A0A4R2IDN5"/>
<accession>A0A4R2IDN5</accession>
<reference evidence="1 2" key="1">
    <citation type="journal article" date="2015" name="Stand. Genomic Sci.">
        <title>Genomic Encyclopedia of Bacterial and Archaeal Type Strains, Phase III: the genomes of soil and plant-associated and newly described type strains.</title>
        <authorList>
            <person name="Whitman W.B."/>
            <person name="Woyke T."/>
            <person name="Klenk H.P."/>
            <person name="Zhou Y."/>
            <person name="Lilburn T.G."/>
            <person name="Beck B.J."/>
            <person name="De Vos P."/>
            <person name="Vandamme P."/>
            <person name="Eisen J.A."/>
            <person name="Garrity G."/>
            <person name="Hugenholtz P."/>
            <person name="Kyrpides N.C."/>
        </authorList>
    </citation>
    <scope>NUCLEOTIDE SEQUENCE [LARGE SCALE GENOMIC DNA]</scope>
    <source>
        <strain evidence="1 2">A3</strain>
    </source>
</reference>